<protein>
    <submittedName>
        <fullName evidence="1">Uncharacterized protein</fullName>
    </submittedName>
</protein>
<reference evidence="1 2" key="1">
    <citation type="submission" date="2019-04" db="EMBL/GenBank/DDBJ databases">
        <title>Friends and foes A comparative genomics study of 23 Aspergillus species from section Flavi.</title>
        <authorList>
            <consortium name="DOE Joint Genome Institute"/>
            <person name="Kjaerbolling I."/>
            <person name="Vesth T."/>
            <person name="Frisvad J.C."/>
            <person name="Nybo J.L."/>
            <person name="Theobald S."/>
            <person name="Kildgaard S."/>
            <person name="Isbrandt T."/>
            <person name="Kuo A."/>
            <person name="Sato A."/>
            <person name="Lyhne E.K."/>
            <person name="Kogle M.E."/>
            <person name="Wiebenga A."/>
            <person name="Kun R.S."/>
            <person name="Lubbers R.J."/>
            <person name="Makela M.R."/>
            <person name="Barry K."/>
            <person name="Chovatia M."/>
            <person name="Clum A."/>
            <person name="Daum C."/>
            <person name="Haridas S."/>
            <person name="He G."/>
            <person name="LaButti K."/>
            <person name="Lipzen A."/>
            <person name="Mondo S."/>
            <person name="Riley R."/>
            <person name="Salamov A."/>
            <person name="Simmons B.A."/>
            <person name="Magnuson J.K."/>
            <person name="Henrissat B."/>
            <person name="Mortensen U.H."/>
            <person name="Larsen T.O."/>
            <person name="Devries R.P."/>
            <person name="Grigoriev I.V."/>
            <person name="Machida M."/>
            <person name="Baker S.E."/>
            <person name="Andersen M.R."/>
        </authorList>
    </citation>
    <scope>NUCLEOTIDE SEQUENCE [LARGE SCALE GENOMIC DNA]</scope>
    <source>
        <strain evidence="1 2">CBS 151.66</strain>
    </source>
</reference>
<dbReference type="Proteomes" id="UP000326565">
    <property type="component" value="Unassembled WGS sequence"/>
</dbReference>
<evidence type="ECO:0000313" key="1">
    <source>
        <dbReference type="EMBL" id="KAB8071877.1"/>
    </source>
</evidence>
<evidence type="ECO:0000313" key="2">
    <source>
        <dbReference type="Proteomes" id="UP000326565"/>
    </source>
</evidence>
<name>A0A5N5WVV8_9EURO</name>
<proteinExistence type="predicted"/>
<accession>A0A5N5WVV8</accession>
<dbReference type="EMBL" id="ML732261">
    <property type="protein sequence ID" value="KAB8071877.1"/>
    <property type="molecule type" value="Genomic_DNA"/>
</dbReference>
<gene>
    <name evidence="1" type="ORF">BDV29DRAFT_192953</name>
</gene>
<dbReference type="AlphaFoldDB" id="A0A5N5WVV8"/>
<dbReference type="OrthoDB" id="10016252at2759"/>
<keyword evidence="2" id="KW-1185">Reference proteome</keyword>
<organism evidence="1 2">
    <name type="scientific">Aspergillus leporis</name>
    <dbReference type="NCBI Taxonomy" id="41062"/>
    <lineage>
        <taxon>Eukaryota</taxon>
        <taxon>Fungi</taxon>
        <taxon>Dikarya</taxon>
        <taxon>Ascomycota</taxon>
        <taxon>Pezizomycotina</taxon>
        <taxon>Eurotiomycetes</taxon>
        <taxon>Eurotiomycetidae</taxon>
        <taxon>Eurotiales</taxon>
        <taxon>Aspergillaceae</taxon>
        <taxon>Aspergillus</taxon>
        <taxon>Aspergillus subgen. Circumdati</taxon>
    </lineage>
</organism>
<sequence>MAKPESTKRVRLALLCRYHPTSPKIHGQVLPAWYQERIENGIFVSEAQPAKIFVRDWCFWLHGLIRYIHSKGMAFILKLNGGLNLPHVFCKAMSGKVFPAQAFVRTATEGSQGKFATSNIPYTIQRELFQVASVEFTRSALCNEVHAKYIIFRPDRFVSTACEDEKSLSMAIGSPLLCRNEI</sequence>